<evidence type="ECO:0000313" key="7">
    <source>
        <dbReference type="Proteomes" id="UP000646548"/>
    </source>
</evidence>
<dbReference type="PROSITE" id="PS51221">
    <property type="entry name" value="TTL"/>
    <property type="match status" value="1"/>
</dbReference>
<keyword evidence="4" id="KW-0067">ATP-binding</keyword>
<evidence type="ECO:0000256" key="5">
    <source>
        <dbReference type="ARBA" id="ARBA00030445"/>
    </source>
</evidence>
<accession>A0A834FJW2</accession>
<dbReference type="PANTHER" id="PTHR12241:SF39">
    <property type="entry name" value="TUBULIN POLYGLUTAMYLASE TTLL9-RELATED"/>
    <property type="match status" value="1"/>
</dbReference>
<dbReference type="GO" id="GO:0000226">
    <property type="term" value="P:microtubule cytoskeleton organization"/>
    <property type="evidence" value="ECO:0007669"/>
    <property type="project" value="TreeGrafter"/>
</dbReference>
<sequence length="530" mass="62115">MEHNPTGAELPLASFYIIIVMFCSKIDYFPQVGNKICLYNTFLALPIKTSGHRGSSDNGKSEERLVLDSAVNMCVLQTVRIMFKDLKLCREGRNVVRYKCVPLNTIKDVMHQRPNWIEVKDDGEWDFNWCDVGWLRENFDHAYMEEHVRINHFRNHYELTRKNLMVKNLKRFQKNLEKDMGRTEASKCDFFPSTFAMPSEYHLFVEEFNRNPGSTWIMKPVAKSQGKGIFLFRKLKDIIDWKKVSYSKLIMKIKVNLIVKTQINCVFAQDRSRSEEQKDAAHLDSYVVQRYIENPYLINGRKFDLRVYVLVTSYVPLKVWLYRDGFARFSSSRFSLSTIDDKYMHLTNVSVQKTAPDYDPEKGCKWQMQQLRRYLTAKYGREVVETLFGEMDNIIIRSLQSVQKVIINDKHCFELYGYDILLDHDLKPWLIEVNASPSHTPSSQEDYEMKYGLLEDTLNVVDMEGRLTGQEKRVGGFDLMWNDGPVYTEDLNLQTFGSLCFTANTHLGCVNDREKNLRQLLKPFPLQKKI</sequence>
<dbReference type="GO" id="GO:0005524">
    <property type="term" value="F:ATP binding"/>
    <property type="evidence" value="ECO:0007669"/>
    <property type="project" value="UniProtKB-KW"/>
</dbReference>
<organism evidence="6 7">
    <name type="scientific">Oryzias melastigma</name>
    <name type="common">Marine medaka</name>
    <dbReference type="NCBI Taxonomy" id="30732"/>
    <lineage>
        <taxon>Eukaryota</taxon>
        <taxon>Metazoa</taxon>
        <taxon>Chordata</taxon>
        <taxon>Craniata</taxon>
        <taxon>Vertebrata</taxon>
        <taxon>Euteleostomi</taxon>
        <taxon>Actinopterygii</taxon>
        <taxon>Neopterygii</taxon>
        <taxon>Teleostei</taxon>
        <taxon>Neoteleostei</taxon>
        <taxon>Acanthomorphata</taxon>
        <taxon>Ovalentaria</taxon>
        <taxon>Atherinomorphae</taxon>
        <taxon>Beloniformes</taxon>
        <taxon>Adrianichthyidae</taxon>
        <taxon>Oryziinae</taxon>
        <taxon>Oryzias</taxon>
    </lineage>
</organism>
<dbReference type="AlphaFoldDB" id="A0A834FJW2"/>
<name>A0A834FJW2_ORYME</name>
<dbReference type="Proteomes" id="UP000646548">
    <property type="component" value="Unassembled WGS sequence"/>
</dbReference>
<dbReference type="GO" id="GO:0036064">
    <property type="term" value="C:ciliary basal body"/>
    <property type="evidence" value="ECO:0007669"/>
    <property type="project" value="TreeGrafter"/>
</dbReference>
<dbReference type="InterPro" id="IPR004344">
    <property type="entry name" value="TTL/TTLL_fam"/>
</dbReference>
<gene>
    <name evidence="6" type="ORF">FQA47_019918</name>
</gene>
<dbReference type="Gene3D" id="3.30.1490.20">
    <property type="entry name" value="ATP-grasp fold, A domain"/>
    <property type="match status" value="1"/>
</dbReference>
<reference evidence="6" key="1">
    <citation type="journal article" name="BMC Genomics">
        <title>Long-read sequencing and de novo genome assembly of marine medaka (Oryzias melastigma).</title>
        <authorList>
            <person name="Liang P."/>
            <person name="Saqib H.S.A."/>
            <person name="Ni X."/>
            <person name="Shen Y."/>
        </authorList>
    </citation>
    <scope>NUCLEOTIDE SEQUENCE</scope>
    <source>
        <strain evidence="6">Bigg-433</strain>
    </source>
</reference>
<dbReference type="EMBL" id="WKFB01000105">
    <property type="protein sequence ID" value="KAF6735471.1"/>
    <property type="molecule type" value="Genomic_DNA"/>
</dbReference>
<evidence type="ECO:0000256" key="3">
    <source>
        <dbReference type="ARBA" id="ARBA00022741"/>
    </source>
</evidence>
<dbReference type="GO" id="GO:0070740">
    <property type="term" value="F:tubulin-glutamic acid ligase activity"/>
    <property type="evidence" value="ECO:0007669"/>
    <property type="project" value="TreeGrafter"/>
</dbReference>
<evidence type="ECO:0000256" key="1">
    <source>
        <dbReference type="ARBA" id="ARBA00006820"/>
    </source>
</evidence>
<evidence type="ECO:0000256" key="2">
    <source>
        <dbReference type="ARBA" id="ARBA00022598"/>
    </source>
</evidence>
<evidence type="ECO:0000313" key="6">
    <source>
        <dbReference type="EMBL" id="KAF6735471.1"/>
    </source>
</evidence>
<dbReference type="PANTHER" id="PTHR12241">
    <property type="entry name" value="TUBULIN POLYGLUTAMYLASE"/>
    <property type="match status" value="1"/>
</dbReference>
<dbReference type="Pfam" id="PF03133">
    <property type="entry name" value="TTL"/>
    <property type="match status" value="1"/>
</dbReference>
<dbReference type="Gene3D" id="3.30.470.20">
    <property type="entry name" value="ATP-grasp fold, B domain"/>
    <property type="match status" value="1"/>
</dbReference>
<keyword evidence="3" id="KW-0547">Nucleotide-binding</keyword>
<comment type="similarity">
    <text evidence="1">Belongs to the tubulin--tyrosine ligase family.</text>
</comment>
<keyword evidence="2" id="KW-0436">Ligase</keyword>
<comment type="caution">
    <text evidence="6">The sequence shown here is derived from an EMBL/GenBank/DDBJ whole genome shotgun (WGS) entry which is preliminary data.</text>
</comment>
<protein>
    <recommendedName>
        <fullName evidence="5">Tubulin--tyrosine ligase-like protein 9</fullName>
    </recommendedName>
</protein>
<dbReference type="GO" id="GO:0015631">
    <property type="term" value="F:tubulin binding"/>
    <property type="evidence" value="ECO:0007669"/>
    <property type="project" value="TreeGrafter"/>
</dbReference>
<proteinExistence type="inferred from homology"/>
<dbReference type="SUPFAM" id="SSF56059">
    <property type="entry name" value="Glutathione synthetase ATP-binding domain-like"/>
    <property type="match status" value="1"/>
</dbReference>
<dbReference type="InterPro" id="IPR013815">
    <property type="entry name" value="ATP_grasp_subdomain_1"/>
</dbReference>
<evidence type="ECO:0000256" key="4">
    <source>
        <dbReference type="ARBA" id="ARBA00022840"/>
    </source>
</evidence>